<reference evidence="1 2" key="1">
    <citation type="submission" date="2013-02" db="EMBL/GenBank/DDBJ databases">
        <title>The Genome Annotation of Plasmodium falciparum Vietnam Oak-Knoll (FVO).</title>
        <authorList>
            <consortium name="The Broad Institute Genome Sequencing Platform"/>
            <consortium name="The Broad Institute Genome Sequencing Center for Infectious Disease"/>
            <person name="Neafsey D."/>
            <person name="Hoffman S."/>
            <person name="Volkman S."/>
            <person name="Rosenthal P."/>
            <person name="Walker B."/>
            <person name="Young S.K."/>
            <person name="Zeng Q."/>
            <person name="Gargeya S."/>
            <person name="Fitzgerald M."/>
            <person name="Haas B."/>
            <person name="Abouelleil A."/>
            <person name="Allen A.W."/>
            <person name="Alvarado L."/>
            <person name="Arachchi H.M."/>
            <person name="Berlin A.M."/>
            <person name="Chapman S.B."/>
            <person name="Gainer-Dewar J."/>
            <person name="Goldberg J."/>
            <person name="Griggs A."/>
            <person name="Gujja S."/>
            <person name="Hansen M."/>
            <person name="Howarth C."/>
            <person name="Imamovic A."/>
            <person name="Ireland A."/>
            <person name="Larimer J."/>
            <person name="McCowan C."/>
            <person name="Murphy C."/>
            <person name="Pearson M."/>
            <person name="Poon T.W."/>
            <person name="Priest M."/>
            <person name="Roberts A."/>
            <person name="Saif S."/>
            <person name="Shea T."/>
            <person name="Sisk P."/>
            <person name="Sykes S."/>
            <person name="Wortman J."/>
            <person name="Nusbaum C."/>
            <person name="Birren B."/>
        </authorList>
    </citation>
    <scope>NUCLEOTIDE SEQUENCE [LARGE SCALE GENOMIC DNA]</scope>
    <source>
        <strain evidence="2">Vietnam Oak-Knoll (FVO)</strain>
    </source>
</reference>
<gene>
    <name evidence="1" type="ORF">PFFVO_01518</name>
</gene>
<sequence length="326" mass="38503">MSNIILEKKEHYKNFKKFKKVVKKNANDKTENVYSKKGYKSKDDINLVNHVSNRKKNNMMGKINKTFSTKIYINKNGISNNENGNNELIKYATDIISLFDNNKKEVRNESDNNFNIGYINDEEIRSLSNKNIKNTSETLNSFSESKQINSFEFSLEINNESNYHLSKHVKELINYTSNSETYFSDREFISENNKSNNKSNESTKKKKTTKFKETCENKKYKTKKKNIIIDYNPDIIYKNLDNLKSLYQGVHDSTSFYMTKLMNSRIHVEKNIAKYDDILSEHSENIFNKFDIFIEEDVKDLHEPRYVYIDKICECFTYIMSITLTK</sequence>
<name>A0A024V996_PLAFA</name>
<dbReference type="OrthoDB" id="377101at2759"/>
<accession>A0A024V996</accession>
<dbReference type="Proteomes" id="UP000030690">
    <property type="component" value="Unassembled WGS sequence"/>
</dbReference>
<reference evidence="1 2" key="2">
    <citation type="submission" date="2013-02" db="EMBL/GenBank/DDBJ databases">
        <title>The Genome Sequence of Plasmodium falciparum Vietnam Oak-Knoll (FVO).</title>
        <authorList>
            <consortium name="The Broad Institute Genome Sequencing Platform"/>
            <consortium name="The Broad Institute Genome Sequencing Center for Infectious Disease"/>
            <person name="Neafsey D."/>
            <person name="Cheeseman I."/>
            <person name="Volkman S."/>
            <person name="Adams J."/>
            <person name="Walker B."/>
            <person name="Young S.K."/>
            <person name="Zeng Q."/>
            <person name="Gargeya S."/>
            <person name="Fitzgerald M."/>
            <person name="Haas B."/>
            <person name="Abouelleil A."/>
            <person name="Alvarado L."/>
            <person name="Arachchi H.M."/>
            <person name="Berlin A.M."/>
            <person name="Chapman S.B."/>
            <person name="Dewar J."/>
            <person name="Goldberg J."/>
            <person name="Griggs A."/>
            <person name="Gujja S."/>
            <person name="Hansen M."/>
            <person name="Howarth C."/>
            <person name="Imamovic A."/>
            <person name="Larimer J."/>
            <person name="McCowan C."/>
            <person name="Murphy C."/>
            <person name="Neiman D."/>
            <person name="Pearson M."/>
            <person name="Priest M."/>
            <person name="Roberts A."/>
            <person name="Saif S."/>
            <person name="Shea T."/>
            <person name="Sisk P."/>
            <person name="Sykes S."/>
            <person name="Wortman J."/>
            <person name="Nusbaum C."/>
            <person name="Birren B."/>
        </authorList>
    </citation>
    <scope>NUCLEOTIDE SEQUENCE [LARGE SCALE GENOMIC DNA]</scope>
    <source>
        <strain evidence="2">Vietnam Oak-Knoll (FVO)</strain>
    </source>
</reference>
<protein>
    <submittedName>
        <fullName evidence="1">Uncharacterized protein</fullName>
    </submittedName>
</protein>
<dbReference type="AlphaFoldDB" id="A0A024V996"/>
<evidence type="ECO:0000313" key="1">
    <source>
        <dbReference type="EMBL" id="ETW19593.1"/>
    </source>
</evidence>
<organism evidence="1 2">
    <name type="scientific">Plasmodium falciparum Vietnam Oak-Knoll</name>
    <name type="common">FVO</name>
    <dbReference type="NCBI Taxonomy" id="1036723"/>
    <lineage>
        <taxon>Eukaryota</taxon>
        <taxon>Sar</taxon>
        <taxon>Alveolata</taxon>
        <taxon>Apicomplexa</taxon>
        <taxon>Aconoidasida</taxon>
        <taxon>Haemosporida</taxon>
        <taxon>Plasmodiidae</taxon>
        <taxon>Plasmodium</taxon>
        <taxon>Plasmodium (Laverania)</taxon>
    </lineage>
</organism>
<dbReference type="EMBL" id="KI925062">
    <property type="protein sequence ID" value="ETW19593.1"/>
    <property type="molecule type" value="Genomic_DNA"/>
</dbReference>
<proteinExistence type="predicted"/>
<evidence type="ECO:0000313" key="2">
    <source>
        <dbReference type="Proteomes" id="UP000030690"/>
    </source>
</evidence>